<protein>
    <recommendedName>
        <fullName evidence="1">DUF1618 domain-containing protein</fullName>
    </recommendedName>
</protein>
<evidence type="ECO:0000313" key="3">
    <source>
        <dbReference type="Proteomes" id="UP000324705"/>
    </source>
</evidence>
<evidence type="ECO:0000313" key="2">
    <source>
        <dbReference type="EMBL" id="VAH04046.1"/>
    </source>
</evidence>
<dbReference type="InterPro" id="IPR011676">
    <property type="entry name" value="DUF1618"/>
</dbReference>
<feature type="domain" description="DUF1618" evidence="1">
    <location>
        <begin position="218"/>
        <end position="394"/>
    </location>
</feature>
<dbReference type="PANTHER" id="PTHR33074">
    <property type="entry name" value="EXPRESSED PROTEIN-RELATED"/>
    <property type="match status" value="1"/>
</dbReference>
<dbReference type="PANTHER" id="PTHR33074:SF122">
    <property type="entry name" value="DUF1618 DOMAIN-CONTAINING PROTEIN"/>
    <property type="match status" value="1"/>
</dbReference>
<keyword evidence="3" id="KW-1185">Reference proteome</keyword>
<name>A0A9R0Q2Y5_TRITD</name>
<reference evidence="2 3" key="1">
    <citation type="submission" date="2017-09" db="EMBL/GenBank/DDBJ databases">
        <authorList>
            <consortium name="International Durum Wheat Genome Sequencing Consortium (IDWGSC)"/>
            <person name="Milanesi L."/>
        </authorList>
    </citation>
    <scope>NUCLEOTIDE SEQUENCE [LARGE SCALE GENOMIC DNA]</scope>
    <source>
        <strain evidence="3">cv. Svevo</strain>
    </source>
</reference>
<accession>A0A9R0Q2Y5</accession>
<proteinExistence type="predicted"/>
<organism evidence="2 3">
    <name type="scientific">Triticum turgidum subsp. durum</name>
    <name type="common">Durum wheat</name>
    <name type="synonym">Triticum durum</name>
    <dbReference type="NCBI Taxonomy" id="4567"/>
    <lineage>
        <taxon>Eukaryota</taxon>
        <taxon>Viridiplantae</taxon>
        <taxon>Streptophyta</taxon>
        <taxon>Embryophyta</taxon>
        <taxon>Tracheophyta</taxon>
        <taxon>Spermatophyta</taxon>
        <taxon>Magnoliopsida</taxon>
        <taxon>Liliopsida</taxon>
        <taxon>Poales</taxon>
        <taxon>Poaceae</taxon>
        <taxon>BOP clade</taxon>
        <taxon>Pooideae</taxon>
        <taxon>Triticodae</taxon>
        <taxon>Triticeae</taxon>
        <taxon>Triticinae</taxon>
        <taxon>Triticum</taxon>
    </lineage>
</organism>
<gene>
    <name evidence="2" type="ORF">TRITD_1Av1G089370</name>
</gene>
<dbReference type="AlphaFoldDB" id="A0A9R0Q2Y5"/>
<dbReference type="EMBL" id="LT934111">
    <property type="protein sequence ID" value="VAH04046.1"/>
    <property type="molecule type" value="Genomic_DNA"/>
</dbReference>
<sequence length="786" mass="87697">MEGSFPASSLHPPAVAPATTRCAPWVLLDSRAYFAVCKNATTAEATTSTGHMVKVSFCLSDPPAISHFCVFGPELKHEDFMMEPLVLFSAKDLVLLRLAFTVGPRSTHKDSRLAEYFLYKAGRGKPSLEPIPVTPPGTRNSFHICVLPSDDDDGEFVIADLCMTNPRSDYELHVFSSKTGKWTTKQLRLQASPVVKKEDLPGPSLDKVIALGGGAVGWIDLWRGIISCNVFDKNPVLSFTPVPMLEENERHEGNPRLFRDITCSNGVIKFVELDLRFKKVAVHNIKTRKTTKDLDSVDIIHDSELLFHKDDSCTDPVEYTLVDDGWKLRTCYRHTSWDYWRKGHTVDIDDILADNTDHSMLLPQLWDAKAGKSTLRNLYSAYPTLGIDGGNIVYLMSKVVYNDENAWMIGVDLEKKAVEVLVPVSSERVCLFKPDFLPCTFSKYLDATPRSCAEEVIPTANVVQKSLLNDHVSSGNFSLNKLDTRQCYGGSTEYAGPYAGYRNYQQHLTAGTQPLLQVLNTDPFGQLWLSLRLDDHLLSQLTGRGPAPPPFTPFPTEEYISDENHILVFKKLVKSKLICLFFLCYSGMHILTGSYADVLFALTDGISSLCAVTMECQSGVSKAPPLAICDAQSDAESAVHTRPSAEIVFTTPQKLYSAPFCVDIHPPNDIRLRGRIKRLKGYMDKGGKQSKKDKNANKNDSRTCPKKVQIVVKFVFIYKYKKFNSYVSGLLVAVKTYEGFINKDFCRMFGVVVVHCANHLLLSSLSKAVESLPRDDFDWVIRPVGP</sequence>
<dbReference type="Gramene" id="TRITD1Av1G089370.1">
    <property type="protein sequence ID" value="TRITD1Av1G089370.1"/>
    <property type="gene ID" value="TRITD1Av1G089370"/>
</dbReference>
<dbReference type="OMA" id="CAVTMEC"/>
<evidence type="ECO:0000259" key="1">
    <source>
        <dbReference type="Pfam" id="PF07762"/>
    </source>
</evidence>
<dbReference type="Proteomes" id="UP000324705">
    <property type="component" value="Chromosome 1A"/>
</dbReference>
<dbReference type="Pfam" id="PF07762">
    <property type="entry name" value="DUF1618"/>
    <property type="match status" value="1"/>
</dbReference>